<organism evidence="3 4">
    <name type="scientific">Corynespora cassiicola Philippines</name>
    <dbReference type="NCBI Taxonomy" id="1448308"/>
    <lineage>
        <taxon>Eukaryota</taxon>
        <taxon>Fungi</taxon>
        <taxon>Dikarya</taxon>
        <taxon>Ascomycota</taxon>
        <taxon>Pezizomycotina</taxon>
        <taxon>Dothideomycetes</taxon>
        <taxon>Pleosporomycetidae</taxon>
        <taxon>Pleosporales</taxon>
        <taxon>Corynesporascaceae</taxon>
        <taxon>Corynespora</taxon>
    </lineage>
</organism>
<keyword evidence="4" id="KW-1185">Reference proteome</keyword>
<evidence type="ECO:0000313" key="4">
    <source>
        <dbReference type="Proteomes" id="UP000240883"/>
    </source>
</evidence>
<keyword evidence="2" id="KW-0812">Transmembrane</keyword>
<feature type="region of interest" description="Disordered" evidence="1">
    <location>
        <begin position="243"/>
        <end position="275"/>
    </location>
</feature>
<accession>A0A2T2N1V5</accession>
<reference evidence="3 4" key="1">
    <citation type="journal article" date="2018" name="Front. Microbiol.">
        <title>Genome-Wide Analysis of Corynespora cassiicola Leaf Fall Disease Putative Effectors.</title>
        <authorList>
            <person name="Lopez D."/>
            <person name="Ribeiro S."/>
            <person name="Label P."/>
            <person name="Fumanal B."/>
            <person name="Venisse J.S."/>
            <person name="Kohler A."/>
            <person name="de Oliveira R.R."/>
            <person name="Labutti K."/>
            <person name="Lipzen A."/>
            <person name="Lail K."/>
            <person name="Bauer D."/>
            <person name="Ohm R.A."/>
            <person name="Barry K.W."/>
            <person name="Spatafora J."/>
            <person name="Grigoriev I.V."/>
            <person name="Martin F.M."/>
            <person name="Pujade-Renaud V."/>
        </authorList>
    </citation>
    <scope>NUCLEOTIDE SEQUENCE [LARGE SCALE GENOMIC DNA]</scope>
    <source>
        <strain evidence="3 4">Philippines</strain>
    </source>
</reference>
<feature type="transmembrane region" description="Helical" evidence="2">
    <location>
        <begin position="80"/>
        <end position="101"/>
    </location>
</feature>
<protein>
    <submittedName>
        <fullName evidence="3">Uncharacterized protein</fullName>
    </submittedName>
</protein>
<evidence type="ECO:0000256" key="2">
    <source>
        <dbReference type="SAM" id="Phobius"/>
    </source>
</evidence>
<dbReference type="EMBL" id="KZ678156">
    <property type="protein sequence ID" value="PSN59417.1"/>
    <property type="molecule type" value="Genomic_DNA"/>
</dbReference>
<evidence type="ECO:0000256" key="1">
    <source>
        <dbReference type="SAM" id="MobiDB-lite"/>
    </source>
</evidence>
<dbReference type="AlphaFoldDB" id="A0A2T2N1V5"/>
<proteinExistence type="predicted"/>
<dbReference type="Proteomes" id="UP000240883">
    <property type="component" value="Unassembled WGS sequence"/>
</dbReference>
<name>A0A2T2N1V5_CORCC</name>
<evidence type="ECO:0000313" key="3">
    <source>
        <dbReference type="EMBL" id="PSN59417.1"/>
    </source>
</evidence>
<keyword evidence="2" id="KW-0472">Membrane</keyword>
<gene>
    <name evidence="3" type="ORF">BS50DRAFT_231124</name>
</gene>
<sequence>MPCHAMPCHVMTYQTPSSPPSPSPYHEERRRFGDARFPTIDDPHATIRALGICKGERERERERKSNLTSTRSAAKPPRRLALATGFFFLFSSILALFLPLWPLGEADRLHRRRPAFGLQIVGERGEWGRLGERFRGGLLPTLACLLSLHGCHLPFRILAIGTGPTGERTGSDEAALMALHTTQLDCARLRVMLHSSSCSVELPHLNIVILFSAKRCGWILGRLLPSSFASHLDFTAPQRWRPKYGHRGTRPVENPPSRACKHCRGREGRPNKTRQ</sequence>
<keyword evidence="2" id="KW-1133">Transmembrane helix</keyword>
<feature type="compositionally biased region" description="Basic and acidic residues" evidence="1">
    <location>
        <begin position="265"/>
        <end position="275"/>
    </location>
</feature>